<keyword evidence="1" id="KW-0472">Membrane</keyword>
<feature type="transmembrane region" description="Helical" evidence="1">
    <location>
        <begin position="110"/>
        <end position="127"/>
    </location>
</feature>
<feature type="domain" description="EamA" evidence="2">
    <location>
        <begin position="168"/>
        <end position="297"/>
    </location>
</feature>
<feature type="transmembrane region" description="Helical" evidence="1">
    <location>
        <begin position="12"/>
        <end position="33"/>
    </location>
</feature>
<feature type="transmembrane region" description="Helical" evidence="1">
    <location>
        <begin position="45"/>
        <end position="66"/>
    </location>
</feature>
<feature type="transmembrane region" description="Helical" evidence="1">
    <location>
        <begin position="166"/>
        <end position="187"/>
    </location>
</feature>
<sequence>MHRLSTLSQGPCDQWGVAACLASGLFIGFVPATSRYVQDRGYTPYQMFLFNDSLILLAVLFVGVFNKTNLWPTSLKQAFWLICQGICRYVSITCQFISYRKIPPANAETIWSACMPVFVFTLSCVFLHEIPTCVTNLGSLWCTAGVVLLGYSDFVNRWPSTDAADAGIGVALAVTAALTYAMLSVNAKSLLGYTSRTMVMTYTYGITTVTAGITAGLTSTVWRLEPETAGVLAVSCISYALGVLFFYLGLKLVEVNAVTALVQLNAFSAYGLQWAMLGFAPTVLDGLGLACVLVGTSSVAMWEALARWKDERHVVFMKRLNFFKSTVK</sequence>
<evidence type="ECO:0000259" key="2">
    <source>
        <dbReference type="Pfam" id="PF00892"/>
    </source>
</evidence>
<dbReference type="PANTHER" id="PTHR22911:SF137">
    <property type="entry name" value="SOLUTE CARRIER FAMILY 35 MEMBER G2-RELATED"/>
    <property type="match status" value="1"/>
</dbReference>
<accession>A0A8J9YQY2</accession>
<keyword evidence="4" id="KW-1185">Reference proteome</keyword>
<name>A0A8J9YQY2_BRALA</name>
<dbReference type="Proteomes" id="UP000838412">
    <property type="component" value="Chromosome 10"/>
</dbReference>
<dbReference type="PANTHER" id="PTHR22911">
    <property type="entry name" value="ACYL-MALONYL CONDENSING ENZYME-RELATED"/>
    <property type="match status" value="1"/>
</dbReference>
<dbReference type="InterPro" id="IPR000620">
    <property type="entry name" value="EamA_dom"/>
</dbReference>
<proteinExistence type="predicted"/>
<organism evidence="3 4">
    <name type="scientific">Branchiostoma lanceolatum</name>
    <name type="common">Common lancelet</name>
    <name type="synonym">Amphioxus lanceolatum</name>
    <dbReference type="NCBI Taxonomy" id="7740"/>
    <lineage>
        <taxon>Eukaryota</taxon>
        <taxon>Metazoa</taxon>
        <taxon>Chordata</taxon>
        <taxon>Cephalochordata</taxon>
        <taxon>Leptocardii</taxon>
        <taxon>Amphioxiformes</taxon>
        <taxon>Branchiostomatidae</taxon>
        <taxon>Branchiostoma</taxon>
    </lineage>
</organism>
<protein>
    <submittedName>
        <fullName evidence="3">SLC35G2 protein</fullName>
    </submittedName>
</protein>
<dbReference type="AlphaFoldDB" id="A0A8J9YQY2"/>
<dbReference type="Pfam" id="PF00892">
    <property type="entry name" value="EamA"/>
    <property type="match status" value="2"/>
</dbReference>
<gene>
    <name evidence="3" type="primary">SLC35G2</name>
    <name evidence="3" type="ORF">BLAG_LOCUS2702</name>
</gene>
<feature type="transmembrane region" description="Helical" evidence="1">
    <location>
        <begin position="134"/>
        <end position="154"/>
    </location>
</feature>
<keyword evidence="1" id="KW-0812">Transmembrane</keyword>
<dbReference type="OrthoDB" id="9983525at2759"/>
<keyword evidence="1" id="KW-1133">Transmembrane helix</keyword>
<reference evidence="3" key="1">
    <citation type="submission" date="2022-01" db="EMBL/GenBank/DDBJ databases">
        <authorList>
            <person name="Braso-Vives M."/>
        </authorList>
    </citation>
    <scope>NUCLEOTIDE SEQUENCE</scope>
</reference>
<evidence type="ECO:0000313" key="3">
    <source>
        <dbReference type="EMBL" id="CAH1237916.1"/>
    </source>
</evidence>
<dbReference type="Gene3D" id="1.10.3730.20">
    <property type="match status" value="1"/>
</dbReference>
<feature type="domain" description="EamA" evidence="2">
    <location>
        <begin position="15"/>
        <end position="149"/>
    </location>
</feature>
<feature type="transmembrane region" description="Helical" evidence="1">
    <location>
        <begin position="287"/>
        <end position="308"/>
    </location>
</feature>
<evidence type="ECO:0000313" key="4">
    <source>
        <dbReference type="Proteomes" id="UP000838412"/>
    </source>
</evidence>
<evidence type="ECO:0000256" key="1">
    <source>
        <dbReference type="SAM" id="Phobius"/>
    </source>
</evidence>
<dbReference type="GO" id="GO:0016020">
    <property type="term" value="C:membrane"/>
    <property type="evidence" value="ECO:0007669"/>
    <property type="project" value="InterPro"/>
</dbReference>
<feature type="transmembrane region" description="Helical" evidence="1">
    <location>
        <begin position="255"/>
        <end position="275"/>
    </location>
</feature>
<feature type="transmembrane region" description="Helical" evidence="1">
    <location>
        <begin position="228"/>
        <end position="248"/>
    </location>
</feature>
<dbReference type="InterPro" id="IPR037185">
    <property type="entry name" value="EmrE-like"/>
</dbReference>
<dbReference type="SUPFAM" id="SSF103481">
    <property type="entry name" value="Multidrug resistance efflux transporter EmrE"/>
    <property type="match status" value="1"/>
</dbReference>
<dbReference type="EMBL" id="OV696695">
    <property type="protein sequence ID" value="CAH1237916.1"/>
    <property type="molecule type" value="Genomic_DNA"/>
</dbReference>
<feature type="transmembrane region" description="Helical" evidence="1">
    <location>
        <begin position="199"/>
        <end position="222"/>
    </location>
</feature>